<protein>
    <recommendedName>
        <fullName evidence="3">S-adenosyl-L-methionine-dependent methyltransferase</fullName>
    </recommendedName>
</protein>
<dbReference type="Pfam" id="PF10294">
    <property type="entry name" value="Methyltransf_16"/>
    <property type="match status" value="1"/>
</dbReference>
<dbReference type="InterPro" id="IPR019410">
    <property type="entry name" value="Methyltransf_16"/>
</dbReference>
<sequence length="278" mass="30337">NQNSNQEHQSNLEIMVHTVTSEKETETHDVGYVMWPSSVMLALMITENPKLVLDHATSCILELGAGCGLVGLTAATLLKNHNEEESKEDEVIDGDAIDSTSSVIFTDYLPEILENIERNILLNDLNVHCTTKVAGLDFFDQPGNDDSEYDSSQPNWIDMEGTKRPQVSLILAADVLCYSNDAINVANTIYAGLIDGGKAILVSADDNKRFGVAGFPDACRDAGLEIDVTRSNSSVDSSSSNNSEKDAELLDNDLGQTVGYRNHNYKFLIFTITKPISS</sequence>
<dbReference type="InParanoid" id="A0A1E7F708"/>
<dbReference type="Gene3D" id="3.40.50.150">
    <property type="entry name" value="Vaccinia Virus protein VP39"/>
    <property type="match status" value="1"/>
</dbReference>
<evidence type="ECO:0000313" key="1">
    <source>
        <dbReference type="EMBL" id="OEU13795.1"/>
    </source>
</evidence>
<accession>A0A1E7F708</accession>
<feature type="non-terminal residue" evidence="1">
    <location>
        <position position="1"/>
    </location>
</feature>
<organism evidence="1 2">
    <name type="scientific">Fragilariopsis cylindrus CCMP1102</name>
    <dbReference type="NCBI Taxonomy" id="635003"/>
    <lineage>
        <taxon>Eukaryota</taxon>
        <taxon>Sar</taxon>
        <taxon>Stramenopiles</taxon>
        <taxon>Ochrophyta</taxon>
        <taxon>Bacillariophyta</taxon>
        <taxon>Bacillariophyceae</taxon>
        <taxon>Bacillariophycidae</taxon>
        <taxon>Bacillariales</taxon>
        <taxon>Bacillariaceae</taxon>
        <taxon>Fragilariopsis</taxon>
    </lineage>
</organism>
<reference evidence="1 2" key="1">
    <citation type="submission" date="2016-09" db="EMBL/GenBank/DDBJ databases">
        <title>Extensive genetic diversity and differential bi-allelic expression allows diatom success in the polar Southern Ocean.</title>
        <authorList>
            <consortium name="DOE Joint Genome Institute"/>
            <person name="Mock T."/>
            <person name="Otillar R.P."/>
            <person name="Strauss J."/>
            <person name="Dupont C."/>
            <person name="Frickenhaus S."/>
            <person name="Maumus F."/>
            <person name="Mcmullan M."/>
            <person name="Sanges R."/>
            <person name="Schmutz J."/>
            <person name="Toseland A."/>
            <person name="Valas R."/>
            <person name="Veluchamy A."/>
            <person name="Ward B.J."/>
            <person name="Allen A."/>
            <person name="Barry K."/>
            <person name="Falciatore A."/>
            <person name="Ferrante M."/>
            <person name="Fortunato A.E."/>
            <person name="Gloeckner G."/>
            <person name="Gruber A."/>
            <person name="Hipkin R."/>
            <person name="Janech M."/>
            <person name="Kroth P."/>
            <person name="Leese F."/>
            <person name="Lindquist E."/>
            <person name="Lyon B.R."/>
            <person name="Martin J."/>
            <person name="Mayer C."/>
            <person name="Parker M."/>
            <person name="Quesneville H."/>
            <person name="Raymond J."/>
            <person name="Uhlig C."/>
            <person name="Valentin K.U."/>
            <person name="Worden A.Z."/>
            <person name="Armbrust E.V."/>
            <person name="Bowler C."/>
            <person name="Green B."/>
            <person name="Moulton V."/>
            <person name="Van Oosterhout C."/>
            <person name="Grigoriev I."/>
        </authorList>
    </citation>
    <scope>NUCLEOTIDE SEQUENCE [LARGE SCALE GENOMIC DNA]</scope>
    <source>
        <strain evidence="1 2">CCMP1102</strain>
    </source>
</reference>
<feature type="non-terminal residue" evidence="1">
    <location>
        <position position="278"/>
    </location>
</feature>
<dbReference type="AlphaFoldDB" id="A0A1E7F708"/>
<dbReference type="EMBL" id="KV784361">
    <property type="protein sequence ID" value="OEU13795.1"/>
    <property type="molecule type" value="Genomic_DNA"/>
</dbReference>
<dbReference type="PANTHER" id="PTHR14614">
    <property type="entry name" value="HEPATOCELLULAR CARCINOMA-ASSOCIATED ANTIGEN"/>
    <property type="match status" value="1"/>
</dbReference>
<name>A0A1E7F708_9STRA</name>
<keyword evidence="2" id="KW-1185">Reference proteome</keyword>
<gene>
    <name evidence="1" type="ORF">FRACYDRAFT_151298</name>
</gene>
<evidence type="ECO:0008006" key="3">
    <source>
        <dbReference type="Google" id="ProtNLM"/>
    </source>
</evidence>
<dbReference type="PANTHER" id="PTHR14614:SF130">
    <property type="entry name" value="PROTEIN-LYSINE N-METHYLTRANSFERASE EEF2KMT"/>
    <property type="match status" value="1"/>
</dbReference>
<dbReference type="OrthoDB" id="407325at2759"/>
<dbReference type="InterPro" id="IPR029063">
    <property type="entry name" value="SAM-dependent_MTases_sf"/>
</dbReference>
<dbReference type="KEGG" id="fcy:FRACYDRAFT_151298"/>
<evidence type="ECO:0000313" key="2">
    <source>
        <dbReference type="Proteomes" id="UP000095751"/>
    </source>
</evidence>
<dbReference type="Proteomes" id="UP000095751">
    <property type="component" value="Unassembled WGS sequence"/>
</dbReference>
<dbReference type="SUPFAM" id="SSF53335">
    <property type="entry name" value="S-adenosyl-L-methionine-dependent methyltransferases"/>
    <property type="match status" value="1"/>
</dbReference>
<proteinExistence type="predicted"/>